<comment type="caution">
    <text evidence="1">The sequence shown here is derived from an EMBL/GenBank/DDBJ whole genome shotgun (WGS) entry which is preliminary data.</text>
</comment>
<accession>A0A1F7FAS3</accession>
<evidence type="ECO:0000313" key="1">
    <source>
        <dbReference type="EMBL" id="OGK03733.1"/>
    </source>
</evidence>
<protein>
    <submittedName>
        <fullName evidence="1">Uncharacterized protein</fullName>
    </submittedName>
</protein>
<evidence type="ECO:0000313" key="2">
    <source>
        <dbReference type="Proteomes" id="UP000179243"/>
    </source>
</evidence>
<dbReference type="Proteomes" id="UP000179243">
    <property type="component" value="Unassembled WGS sequence"/>
</dbReference>
<dbReference type="EMBL" id="MFYX01000083">
    <property type="protein sequence ID" value="OGK03733.1"/>
    <property type="molecule type" value="Genomic_DNA"/>
</dbReference>
<gene>
    <name evidence="1" type="ORF">A2519_01935</name>
</gene>
<reference evidence="1 2" key="1">
    <citation type="journal article" date="2016" name="Nat. Commun.">
        <title>Thousands of microbial genomes shed light on interconnected biogeochemical processes in an aquifer system.</title>
        <authorList>
            <person name="Anantharaman K."/>
            <person name="Brown C.T."/>
            <person name="Hug L.A."/>
            <person name="Sharon I."/>
            <person name="Castelle C.J."/>
            <person name="Probst A.J."/>
            <person name="Thomas B.C."/>
            <person name="Singh A."/>
            <person name="Wilkins M.J."/>
            <person name="Karaoz U."/>
            <person name="Brodie E.L."/>
            <person name="Williams K.H."/>
            <person name="Hubbard S.S."/>
            <person name="Banfield J.F."/>
        </authorList>
    </citation>
    <scope>NUCLEOTIDE SEQUENCE [LARGE SCALE GENOMIC DNA]</scope>
</reference>
<name>A0A1F7FAS3_UNCRA</name>
<organism evidence="1 2">
    <name type="scientific">Candidatus Raymondbacteria bacterium RIFOXYD12_FULL_49_13</name>
    <dbReference type="NCBI Taxonomy" id="1817890"/>
    <lineage>
        <taxon>Bacteria</taxon>
        <taxon>Raymondiibacteriota</taxon>
    </lineage>
</organism>
<sequence length="85" mass="9985">MKDAFSDKFYFTVGKLIDVLKSFPPDMPVLTSGYKTGFENFHHPSVLKMKHDPESWWEDGEFQIARDRDMEAFEAVVLQRVNRDD</sequence>
<dbReference type="AlphaFoldDB" id="A0A1F7FAS3"/>
<proteinExistence type="predicted"/>